<accession>A0A1I1UFT5</accession>
<feature type="chain" id="PRO_5011572042" evidence="1">
    <location>
        <begin position="20"/>
        <end position="128"/>
    </location>
</feature>
<reference evidence="3" key="1">
    <citation type="submission" date="2016-10" db="EMBL/GenBank/DDBJ databases">
        <authorList>
            <person name="Varghese N."/>
            <person name="Submissions S."/>
        </authorList>
    </citation>
    <scope>NUCLEOTIDE SEQUENCE [LARGE SCALE GENOMIC DNA]</scope>
    <source>
        <strain evidence="3">CGMCC 1.12041</strain>
    </source>
</reference>
<dbReference type="OrthoDB" id="8756450at2"/>
<gene>
    <name evidence="2" type="ORF">SAMN05216204_13350</name>
</gene>
<proteinExistence type="predicted"/>
<dbReference type="RefSeq" id="WP_091876541.1">
    <property type="nucleotide sequence ID" value="NZ_FOLD01000033.1"/>
</dbReference>
<keyword evidence="3" id="KW-1185">Reference proteome</keyword>
<protein>
    <submittedName>
        <fullName evidence="2">Uncharacterized protein</fullName>
    </submittedName>
</protein>
<dbReference type="STRING" id="1164594.SAMN05216204_13350"/>
<name>A0A1I1UFT5_9BURK</name>
<dbReference type="EMBL" id="FOLD01000033">
    <property type="protein sequence ID" value="SFD69465.1"/>
    <property type="molecule type" value="Genomic_DNA"/>
</dbReference>
<dbReference type="Proteomes" id="UP000198639">
    <property type="component" value="Unassembled WGS sequence"/>
</dbReference>
<dbReference type="AlphaFoldDB" id="A0A1I1UFT5"/>
<organism evidence="2 3">
    <name type="scientific">Massilia yuzhufengensis</name>
    <dbReference type="NCBI Taxonomy" id="1164594"/>
    <lineage>
        <taxon>Bacteria</taxon>
        <taxon>Pseudomonadati</taxon>
        <taxon>Pseudomonadota</taxon>
        <taxon>Betaproteobacteria</taxon>
        <taxon>Burkholderiales</taxon>
        <taxon>Oxalobacteraceae</taxon>
        <taxon>Telluria group</taxon>
        <taxon>Massilia</taxon>
    </lineage>
</organism>
<sequence length="128" mass="13855">MQRVIVALAALVFAANASACPALDALVKRYGISFGGFMKPIPAVSGPAFSANGRLVRVKLAYPPLVSDGFRHTLVFDTATRKAWILRTGGFIGVRAWYGPVDAGEGRLEDCRSQPEPELVVLERPRKD</sequence>
<feature type="signal peptide" evidence="1">
    <location>
        <begin position="1"/>
        <end position="19"/>
    </location>
</feature>
<evidence type="ECO:0000313" key="2">
    <source>
        <dbReference type="EMBL" id="SFD69465.1"/>
    </source>
</evidence>
<evidence type="ECO:0000313" key="3">
    <source>
        <dbReference type="Proteomes" id="UP000198639"/>
    </source>
</evidence>
<evidence type="ECO:0000256" key="1">
    <source>
        <dbReference type="SAM" id="SignalP"/>
    </source>
</evidence>
<keyword evidence="1" id="KW-0732">Signal</keyword>